<reference evidence="14" key="1">
    <citation type="submission" date="2020-09" db="EMBL/GenBank/DDBJ databases">
        <title>New species isolated from human feces.</title>
        <authorList>
            <person name="Kitahara M."/>
            <person name="Shigeno Y."/>
            <person name="Shime M."/>
            <person name="Matsumoto Y."/>
            <person name="Nakamura S."/>
            <person name="Motooka D."/>
            <person name="Fukuoka S."/>
            <person name="Nishikawa H."/>
            <person name="Benno Y."/>
        </authorList>
    </citation>
    <scope>NUCLEOTIDE SEQUENCE</scope>
    <source>
        <strain evidence="14">MM50</strain>
    </source>
</reference>
<dbReference type="PANTHER" id="PTHR43298:SF2">
    <property type="entry name" value="FMN_FAD EXPORTER YEEO-RELATED"/>
    <property type="match status" value="1"/>
</dbReference>
<comment type="function">
    <text evidence="1">Multidrug efflux pump.</text>
</comment>
<evidence type="ECO:0000256" key="9">
    <source>
        <dbReference type="ARBA" id="ARBA00022989"/>
    </source>
</evidence>
<dbReference type="InterPro" id="IPR048279">
    <property type="entry name" value="MdtK-like"/>
</dbReference>
<feature type="transmembrane region" description="Helical" evidence="13">
    <location>
        <begin position="418"/>
        <end position="441"/>
    </location>
</feature>
<organism evidence="14 15">
    <name type="scientific">Vescimonas coprocola</name>
    <dbReference type="NCBI Taxonomy" id="2714355"/>
    <lineage>
        <taxon>Bacteria</taxon>
        <taxon>Bacillati</taxon>
        <taxon>Bacillota</taxon>
        <taxon>Clostridia</taxon>
        <taxon>Eubacteriales</taxon>
        <taxon>Oscillospiraceae</taxon>
        <taxon>Vescimonas</taxon>
    </lineage>
</organism>
<evidence type="ECO:0000256" key="1">
    <source>
        <dbReference type="ARBA" id="ARBA00003408"/>
    </source>
</evidence>
<dbReference type="PANTHER" id="PTHR43298">
    <property type="entry name" value="MULTIDRUG RESISTANCE PROTEIN NORM-RELATED"/>
    <property type="match status" value="1"/>
</dbReference>
<keyword evidence="10" id="KW-0406">Ion transport</keyword>
<evidence type="ECO:0000256" key="11">
    <source>
        <dbReference type="ARBA" id="ARBA00023136"/>
    </source>
</evidence>
<evidence type="ECO:0000256" key="4">
    <source>
        <dbReference type="ARBA" id="ARBA00020268"/>
    </source>
</evidence>
<evidence type="ECO:0000313" key="15">
    <source>
        <dbReference type="Proteomes" id="UP000681035"/>
    </source>
</evidence>
<evidence type="ECO:0000256" key="12">
    <source>
        <dbReference type="ARBA" id="ARBA00031636"/>
    </source>
</evidence>
<protein>
    <recommendedName>
        <fullName evidence="4">Probable multidrug resistance protein NorM</fullName>
    </recommendedName>
    <alternativeName>
        <fullName evidence="12">Multidrug-efflux transporter</fullName>
    </alternativeName>
</protein>
<feature type="transmembrane region" description="Helical" evidence="13">
    <location>
        <begin position="212"/>
        <end position="233"/>
    </location>
</feature>
<dbReference type="InterPro" id="IPR050222">
    <property type="entry name" value="MATE_MdtK"/>
</dbReference>
<dbReference type="GO" id="GO:0005886">
    <property type="term" value="C:plasma membrane"/>
    <property type="evidence" value="ECO:0007669"/>
    <property type="project" value="UniProtKB-SubCell"/>
</dbReference>
<feature type="transmembrane region" description="Helical" evidence="13">
    <location>
        <begin position="74"/>
        <end position="97"/>
    </location>
</feature>
<comment type="similarity">
    <text evidence="3">Belongs to the multi antimicrobial extrusion (MATE) (TC 2.A.66.1) family.</text>
</comment>
<name>A0A810PY94_9FIRM</name>
<dbReference type="GO" id="GO:0006811">
    <property type="term" value="P:monoatomic ion transport"/>
    <property type="evidence" value="ECO:0007669"/>
    <property type="project" value="UniProtKB-KW"/>
</dbReference>
<dbReference type="GO" id="GO:0015297">
    <property type="term" value="F:antiporter activity"/>
    <property type="evidence" value="ECO:0007669"/>
    <property type="project" value="UniProtKB-KW"/>
</dbReference>
<dbReference type="InterPro" id="IPR002528">
    <property type="entry name" value="MATE_fam"/>
</dbReference>
<accession>A0A810PY94</accession>
<dbReference type="KEGG" id="vcop:MM50RIKEN_03270"/>
<evidence type="ECO:0000256" key="6">
    <source>
        <dbReference type="ARBA" id="ARBA00022449"/>
    </source>
</evidence>
<feature type="transmembrane region" description="Helical" evidence="13">
    <location>
        <begin position="388"/>
        <end position="406"/>
    </location>
</feature>
<comment type="subcellular location">
    <subcellularLocation>
        <location evidence="2">Cell membrane</location>
        <topology evidence="2">Multi-pass membrane protein</topology>
    </subcellularLocation>
</comment>
<evidence type="ECO:0000256" key="13">
    <source>
        <dbReference type="SAM" id="Phobius"/>
    </source>
</evidence>
<dbReference type="Proteomes" id="UP000681035">
    <property type="component" value="Chromosome"/>
</dbReference>
<keyword evidence="9 13" id="KW-1133">Transmembrane helix</keyword>
<feature type="transmembrane region" description="Helical" evidence="13">
    <location>
        <begin position="183"/>
        <end position="206"/>
    </location>
</feature>
<proteinExistence type="inferred from homology"/>
<dbReference type="Pfam" id="PF01554">
    <property type="entry name" value="MatE"/>
    <property type="match status" value="2"/>
</dbReference>
<keyword evidence="11 13" id="KW-0472">Membrane</keyword>
<evidence type="ECO:0000256" key="3">
    <source>
        <dbReference type="ARBA" id="ARBA00010199"/>
    </source>
</evidence>
<evidence type="ECO:0000313" key="14">
    <source>
        <dbReference type="EMBL" id="BCK80564.1"/>
    </source>
</evidence>
<evidence type="ECO:0000256" key="8">
    <source>
        <dbReference type="ARBA" id="ARBA00022692"/>
    </source>
</evidence>
<keyword evidence="15" id="KW-1185">Reference proteome</keyword>
<feature type="transmembrane region" description="Helical" evidence="13">
    <location>
        <begin position="345"/>
        <end position="368"/>
    </location>
</feature>
<keyword evidence="6" id="KW-0050">Antiport</keyword>
<gene>
    <name evidence="14" type="ORF">MM50RIKEN_03270</name>
</gene>
<evidence type="ECO:0000256" key="2">
    <source>
        <dbReference type="ARBA" id="ARBA00004651"/>
    </source>
</evidence>
<keyword evidence="7" id="KW-1003">Cell membrane</keyword>
<feature type="transmembrane region" description="Helical" evidence="13">
    <location>
        <begin position="109"/>
        <end position="131"/>
    </location>
</feature>
<dbReference type="RefSeq" id="WP_213541494.1">
    <property type="nucleotide sequence ID" value="NZ_AP023418.1"/>
</dbReference>
<sequence>MEKSQNRKPFQALRDLFHPVDLTHGTCWRTILQFSLPVILSYLLQQVYTISDAAIVGQTLTAQEVAGVNDTTSLVFIFLQFAFGVSAGFCVITSCCVGCRDQAGVRRSMAAQLVLSAGLTVLLTALALVLLNPMLAWINVTPENPEVYRAAYTYCGIIFAGIGAQLFYNFICSFLRSMGDSVTPLLFLLGSTVLNVALDLLFILVLRWGVAGAAGATVTAQLISTVACFAYAFSKYPDLRLHKEDWHITGLDLKRHIVQGVPLGLQFSVLAIGIIVMQSVVVKFDMIDGQMVSHAAQNGFGAANKLNSLIMTPVNGLGAAMTSFTAQNLGAGYTHRIRKGILQGLVMAAIIGVCSVGLGLLLTIDGAYLHIFLSADKVTADTIRFGNHFLYVDFSMYLLLCFLFVVRNCVQGIQRAPFVLWAGASELIARVAICLTLPALLSGGVVSAQSPELAFYALCAADPLAWLAADLVLLVPFFKNMMHRNYQYLYGGVEQHLLGK</sequence>
<evidence type="ECO:0000256" key="5">
    <source>
        <dbReference type="ARBA" id="ARBA00022448"/>
    </source>
</evidence>
<keyword evidence="5" id="KW-0813">Transport</keyword>
<evidence type="ECO:0000256" key="7">
    <source>
        <dbReference type="ARBA" id="ARBA00022475"/>
    </source>
</evidence>
<feature type="transmembrane region" description="Helical" evidence="13">
    <location>
        <begin position="151"/>
        <end position="171"/>
    </location>
</feature>
<dbReference type="GO" id="GO:0042910">
    <property type="term" value="F:xenobiotic transmembrane transporter activity"/>
    <property type="evidence" value="ECO:0007669"/>
    <property type="project" value="InterPro"/>
</dbReference>
<evidence type="ECO:0000256" key="10">
    <source>
        <dbReference type="ARBA" id="ARBA00023065"/>
    </source>
</evidence>
<dbReference type="PIRSF" id="PIRSF006603">
    <property type="entry name" value="DinF"/>
    <property type="match status" value="1"/>
</dbReference>
<keyword evidence="8 13" id="KW-0812">Transmembrane</keyword>
<dbReference type="AlphaFoldDB" id="A0A810PY94"/>
<feature type="transmembrane region" description="Helical" evidence="13">
    <location>
        <begin position="453"/>
        <end position="478"/>
    </location>
</feature>
<dbReference type="EMBL" id="AP023418">
    <property type="protein sequence ID" value="BCK80564.1"/>
    <property type="molecule type" value="Genomic_DNA"/>
</dbReference>